<name>A0ABQ0FU10_APOSI</name>
<dbReference type="SMART" id="SM00389">
    <property type="entry name" value="HOX"/>
    <property type="match status" value="1"/>
</dbReference>
<dbReference type="Gene3D" id="1.10.10.60">
    <property type="entry name" value="Homeodomain-like"/>
    <property type="match status" value="1"/>
</dbReference>
<feature type="DNA-binding region" description="Homeobox" evidence="2">
    <location>
        <begin position="95"/>
        <end position="154"/>
    </location>
</feature>
<organism evidence="5 6">
    <name type="scientific">Apodemus speciosus</name>
    <name type="common">Large Japanese field mouse</name>
    <dbReference type="NCBI Taxonomy" id="105296"/>
    <lineage>
        <taxon>Eukaryota</taxon>
        <taxon>Metazoa</taxon>
        <taxon>Chordata</taxon>
        <taxon>Craniata</taxon>
        <taxon>Vertebrata</taxon>
        <taxon>Euteleostomi</taxon>
        <taxon>Mammalia</taxon>
        <taxon>Eutheria</taxon>
        <taxon>Euarchontoglires</taxon>
        <taxon>Glires</taxon>
        <taxon>Rodentia</taxon>
        <taxon>Myomorpha</taxon>
        <taxon>Muroidea</taxon>
        <taxon>Muridae</taxon>
        <taxon>Murinae</taxon>
        <taxon>Apodemus</taxon>
    </lineage>
</organism>
<keyword evidence="2 3" id="KW-0539">Nucleus</keyword>
<gene>
    <name evidence="5" type="ORF">APTSU1_001796600</name>
</gene>
<evidence type="ECO:0000313" key="6">
    <source>
        <dbReference type="Proteomes" id="UP001623349"/>
    </source>
</evidence>
<dbReference type="PROSITE" id="PS50071">
    <property type="entry name" value="HOMEOBOX_2"/>
    <property type="match status" value="1"/>
</dbReference>
<evidence type="ECO:0000259" key="4">
    <source>
        <dbReference type="PROSITE" id="PS50071"/>
    </source>
</evidence>
<protein>
    <submittedName>
        <fullName evidence="5">Reproductive homeobox 11</fullName>
    </submittedName>
</protein>
<accession>A0ABQ0FU10</accession>
<dbReference type="Proteomes" id="UP001623349">
    <property type="component" value="Unassembled WGS sequence"/>
</dbReference>
<dbReference type="Pfam" id="PF00046">
    <property type="entry name" value="Homeodomain"/>
    <property type="match status" value="1"/>
</dbReference>
<evidence type="ECO:0000256" key="3">
    <source>
        <dbReference type="RuleBase" id="RU000682"/>
    </source>
</evidence>
<comment type="caution">
    <text evidence="5">The sequence shown here is derived from an EMBL/GenBank/DDBJ whole genome shotgun (WGS) entry which is preliminary data.</text>
</comment>
<dbReference type="CDD" id="cd00086">
    <property type="entry name" value="homeodomain"/>
    <property type="match status" value="1"/>
</dbReference>
<reference evidence="5 6" key="1">
    <citation type="submission" date="2024-08" db="EMBL/GenBank/DDBJ databases">
        <title>The draft genome of Apodemus speciosus.</title>
        <authorList>
            <person name="Nabeshima K."/>
            <person name="Suzuki S."/>
            <person name="Onuma M."/>
        </authorList>
    </citation>
    <scope>NUCLEOTIDE SEQUENCE [LARGE SCALE GENOMIC DNA]</scope>
    <source>
        <strain evidence="5">IB14-021</strain>
    </source>
</reference>
<dbReference type="InterPro" id="IPR001356">
    <property type="entry name" value="HD"/>
</dbReference>
<evidence type="ECO:0000256" key="2">
    <source>
        <dbReference type="PROSITE-ProRule" id="PRU00108"/>
    </source>
</evidence>
<dbReference type="GO" id="GO:0003677">
    <property type="term" value="F:DNA binding"/>
    <property type="evidence" value="ECO:0007669"/>
    <property type="project" value="UniProtKB-KW"/>
</dbReference>
<feature type="domain" description="Homeobox" evidence="4">
    <location>
        <begin position="93"/>
        <end position="153"/>
    </location>
</feature>
<dbReference type="InterPro" id="IPR050649">
    <property type="entry name" value="Paired_Homeobox_TFs"/>
</dbReference>
<keyword evidence="2 3" id="KW-0371">Homeobox</keyword>
<dbReference type="PANTHER" id="PTHR24329:SF92">
    <property type="entry name" value="REPRODUCTIVE HOMEOBOX 11"/>
    <property type="match status" value="1"/>
</dbReference>
<comment type="subcellular location">
    <subcellularLocation>
        <location evidence="1 2 3">Nucleus</location>
    </subcellularLocation>
</comment>
<keyword evidence="6" id="KW-1185">Reference proteome</keyword>
<dbReference type="SUPFAM" id="SSF46689">
    <property type="entry name" value="Homeodomain-like"/>
    <property type="match status" value="1"/>
</dbReference>
<dbReference type="PANTHER" id="PTHR24329">
    <property type="entry name" value="HOMEOBOX PROTEIN ARISTALESS"/>
    <property type="match status" value="1"/>
</dbReference>
<dbReference type="InterPro" id="IPR009057">
    <property type="entry name" value="Homeodomain-like_sf"/>
</dbReference>
<keyword evidence="2 3" id="KW-0238">DNA-binding</keyword>
<evidence type="ECO:0000313" key="5">
    <source>
        <dbReference type="EMBL" id="GAB1302727.1"/>
    </source>
</evidence>
<dbReference type="EMBL" id="BAAFST010000020">
    <property type="protein sequence ID" value="GAB1302727.1"/>
    <property type="molecule type" value="Genomic_DNA"/>
</dbReference>
<sequence>MARKYFYFDYDYYGVSFCEEEITTGFEKYRANSGSFTGDDVADILKKLFFEGHQSSIGEHSYQGYDMTNTHDTNQEEPEETGIVAETSEESLFRIPRKPYKFTPGQLWELQAVFEETHYPDTLRRKELAELMNVDEQKIKDWFNNKRAKLRKIQREILKGKIISPTLEEVRMKTLVESKKIVIFQEQVGDGLFWDHQNFETHAGQGLFRFDSIFSKHQRLSYERHIVSREIAEWVKGRDDMLKTWF</sequence>
<evidence type="ECO:0000256" key="1">
    <source>
        <dbReference type="ARBA" id="ARBA00004123"/>
    </source>
</evidence>
<proteinExistence type="predicted"/>